<accession>A0A1G8PTM4</accession>
<reference evidence="1 2" key="1">
    <citation type="submission" date="2016-10" db="EMBL/GenBank/DDBJ databases">
        <authorList>
            <person name="de Groot N.N."/>
        </authorList>
    </citation>
    <scope>NUCLEOTIDE SEQUENCE [LARGE SCALE GENOMIC DNA]</scope>
    <source>
        <strain evidence="1 2">WG7</strain>
    </source>
</reference>
<name>A0A1G8PTM4_9FIRM</name>
<evidence type="ECO:0000313" key="1">
    <source>
        <dbReference type="EMBL" id="SDI95821.1"/>
    </source>
</evidence>
<gene>
    <name evidence="1" type="ORF">SAMN04515654_12124</name>
</gene>
<evidence type="ECO:0000313" key="2">
    <source>
        <dbReference type="Proteomes" id="UP000198945"/>
    </source>
</evidence>
<dbReference type="EMBL" id="FNEH01000021">
    <property type="protein sequence ID" value="SDI95821.1"/>
    <property type="molecule type" value="Genomic_DNA"/>
</dbReference>
<dbReference type="AlphaFoldDB" id="A0A1G8PTM4"/>
<proteinExistence type="predicted"/>
<dbReference type="Proteomes" id="UP000198945">
    <property type="component" value="Unassembled WGS sequence"/>
</dbReference>
<dbReference type="RefSeq" id="WP_089716405.1">
    <property type="nucleotide sequence ID" value="NZ_FNEH01000021.1"/>
</dbReference>
<organism evidence="1 2">
    <name type="scientific">Halanaerobium congolense</name>
    <dbReference type="NCBI Taxonomy" id="54121"/>
    <lineage>
        <taxon>Bacteria</taxon>
        <taxon>Bacillati</taxon>
        <taxon>Bacillota</taxon>
        <taxon>Clostridia</taxon>
        <taxon>Halanaerobiales</taxon>
        <taxon>Halanaerobiaceae</taxon>
        <taxon>Halanaerobium</taxon>
    </lineage>
</organism>
<sequence length="111" mass="13122">MLKVKANWKVGYPAGPGRKIYLEGDVFTCDDNWGHKKAEQGRVNILKEVEEKKKEPVIKMTELTVDEADEVIDNCKDIKQLEDWLQEEKKNKDRKTTIEYLTDRLEELRRE</sequence>
<protein>
    <submittedName>
        <fullName evidence="1">Uncharacterized protein</fullName>
    </submittedName>
</protein>